<feature type="signal peptide" evidence="2">
    <location>
        <begin position="1"/>
        <end position="21"/>
    </location>
</feature>
<reference evidence="3 4" key="1">
    <citation type="submission" date="2024-05" db="EMBL/GenBank/DDBJ databases">
        <title>Haplotype-resolved chromosome-level genome assembly of Huyou (Citrus changshanensis).</title>
        <authorList>
            <person name="Miao C."/>
            <person name="Chen W."/>
            <person name="Wu Y."/>
            <person name="Wang L."/>
            <person name="Zhao S."/>
            <person name="Grierson D."/>
            <person name="Xu C."/>
            <person name="Chen K."/>
        </authorList>
    </citation>
    <scope>NUCLEOTIDE SEQUENCE [LARGE SCALE GENOMIC DNA]</scope>
    <source>
        <strain evidence="3">01-14</strain>
        <tissue evidence="3">Leaf</tissue>
    </source>
</reference>
<accession>A0AAP0Q9Q0</accession>
<organism evidence="3 4">
    <name type="scientific">Citrus x changshan-huyou</name>
    <dbReference type="NCBI Taxonomy" id="2935761"/>
    <lineage>
        <taxon>Eukaryota</taxon>
        <taxon>Viridiplantae</taxon>
        <taxon>Streptophyta</taxon>
        <taxon>Embryophyta</taxon>
        <taxon>Tracheophyta</taxon>
        <taxon>Spermatophyta</taxon>
        <taxon>Magnoliopsida</taxon>
        <taxon>eudicotyledons</taxon>
        <taxon>Gunneridae</taxon>
        <taxon>Pentapetalae</taxon>
        <taxon>rosids</taxon>
        <taxon>malvids</taxon>
        <taxon>Sapindales</taxon>
        <taxon>Rutaceae</taxon>
        <taxon>Aurantioideae</taxon>
        <taxon>Citrus</taxon>
    </lineage>
</organism>
<gene>
    <name evidence="3" type="ORF">WN944_029291</name>
</gene>
<feature type="compositionally biased region" description="Acidic residues" evidence="1">
    <location>
        <begin position="61"/>
        <end position="71"/>
    </location>
</feature>
<protein>
    <submittedName>
        <fullName evidence="3">Uncharacterized protein</fullName>
    </submittedName>
</protein>
<evidence type="ECO:0000256" key="2">
    <source>
        <dbReference type="SAM" id="SignalP"/>
    </source>
</evidence>
<feature type="chain" id="PRO_5042918785" evidence="2">
    <location>
        <begin position="22"/>
        <end position="141"/>
    </location>
</feature>
<feature type="region of interest" description="Disordered" evidence="1">
    <location>
        <begin position="56"/>
        <end position="76"/>
    </location>
</feature>
<sequence length="141" mass="14975">MGKIVLFSMLIIAMLSVMVAAGSGEKKSKGNNVGFGSTFTNAAKGTSGQYFKDGARKTMEENEEDQAASDCDEGKVIHNPHDAIGVTDEGLQLGKERGIEFTDQKTTEENGGEQAYGQGQGQNLADNIVDGAKNIFKQPVN</sequence>
<dbReference type="AlphaFoldDB" id="A0AAP0Q9Q0"/>
<keyword evidence="2" id="KW-0732">Signal</keyword>
<evidence type="ECO:0000256" key="1">
    <source>
        <dbReference type="SAM" id="MobiDB-lite"/>
    </source>
</evidence>
<dbReference type="Proteomes" id="UP001428341">
    <property type="component" value="Unassembled WGS sequence"/>
</dbReference>
<proteinExistence type="predicted"/>
<dbReference type="EMBL" id="JBCGBO010000025">
    <property type="protein sequence ID" value="KAK9177272.1"/>
    <property type="molecule type" value="Genomic_DNA"/>
</dbReference>
<feature type="region of interest" description="Disordered" evidence="1">
    <location>
        <begin position="102"/>
        <end position="121"/>
    </location>
</feature>
<comment type="caution">
    <text evidence="3">The sequence shown here is derived from an EMBL/GenBank/DDBJ whole genome shotgun (WGS) entry which is preliminary data.</text>
</comment>
<keyword evidence="4" id="KW-1185">Reference proteome</keyword>
<evidence type="ECO:0000313" key="3">
    <source>
        <dbReference type="EMBL" id="KAK9177272.1"/>
    </source>
</evidence>
<evidence type="ECO:0000313" key="4">
    <source>
        <dbReference type="Proteomes" id="UP001428341"/>
    </source>
</evidence>
<name>A0AAP0Q9Q0_9ROSI</name>